<dbReference type="Pfam" id="PF00089">
    <property type="entry name" value="Trypsin"/>
    <property type="match status" value="1"/>
</dbReference>
<evidence type="ECO:0000256" key="4">
    <source>
        <dbReference type="ARBA" id="ARBA00022670"/>
    </source>
</evidence>
<dbReference type="PROSITE" id="PS00135">
    <property type="entry name" value="TRYPSIN_SER"/>
    <property type="match status" value="1"/>
</dbReference>
<comment type="subcellular location">
    <subcellularLocation>
        <location evidence="1">Secreted</location>
    </subcellularLocation>
</comment>
<dbReference type="InterPro" id="IPR043504">
    <property type="entry name" value="Peptidase_S1_PA_chymotrypsin"/>
</dbReference>
<evidence type="ECO:0000256" key="2">
    <source>
        <dbReference type="ARBA" id="ARBA00007664"/>
    </source>
</evidence>
<dbReference type="GO" id="GO:0006508">
    <property type="term" value="P:proteolysis"/>
    <property type="evidence" value="ECO:0007669"/>
    <property type="project" value="UniProtKB-KW"/>
</dbReference>
<dbReference type="Proteomes" id="UP000606786">
    <property type="component" value="Unassembled WGS sequence"/>
</dbReference>
<dbReference type="Gene3D" id="2.40.10.10">
    <property type="entry name" value="Trypsin-like serine proteases"/>
    <property type="match status" value="1"/>
</dbReference>
<keyword evidence="8" id="KW-0865">Zymogen</keyword>
<dbReference type="InterPro" id="IPR033116">
    <property type="entry name" value="TRYPSIN_SER"/>
</dbReference>
<evidence type="ECO:0000256" key="5">
    <source>
        <dbReference type="ARBA" id="ARBA00022729"/>
    </source>
</evidence>
<dbReference type="GO" id="GO:0005576">
    <property type="term" value="C:extracellular region"/>
    <property type="evidence" value="ECO:0007669"/>
    <property type="project" value="UniProtKB-SubCell"/>
</dbReference>
<dbReference type="SUPFAM" id="SSF50494">
    <property type="entry name" value="Trypsin-like serine proteases"/>
    <property type="match status" value="1"/>
</dbReference>
<keyword evidence="7 10" id="KW-0720">Serine protease</keyword>
<reference evidence="13" key="1">
    <citation type="submission" date="2020-11" db="EMBL/GenBank/DDBJ databases">
        <authorList>
            <person name="Whitehead M."/>
        </authorList>
    </citation>
    <scope>NUCLEOTIDE SEQUENCE</scope>
    <source>
        <strain evidence="13">EGII</strain>
    </source>
</reference>
<dbReference type="PANTHER" id="PTHR24252:SF7">
    <property type="entry name" value="HYALIN"/>
    <property type="match status" value="1"/>
</dbReference>
<keyword evidence="6 10" id="KW-0378">Hydrolase</keyword>
<dbReference type="InterPro" id="IPR001254">
    <property type="entry name" value="Trypsin_dom"/>
</dbReference>
<dbReference type="FunFam" id="2.40.10.10:FF:000077">
    <property type="entry name" value="Predicted protein"/>
    <property type="match status" value="1"/>
</dbReference>
<dbReference type="InterPro" id="IPR001314">
    <property type="entry name" value="Peptidase_S1A"/>
</dbReference>
<keyword evidence="14" id="KW-1185">Reference proteome</keyword>
<dbReference type="EMBL" id="CAJHJT010000056">
    <property type="protein sequence ID" value="CAD7011972.1"/>
    <property type="molecule type" value="Genomic_DNA"/>
</dbReference>
<keyword evidence="4 10" id="KW-0645">Protease</keyword>
<protein>
    <submittedName>
        <fullName evidence="13">(Mediterranean fruit fly) hypothetical protein</fullName>
    </submittedName>
</protein>
<keyword evidence="3" id="KW-0964">Secreted</keyword>
<evidence type="ECO:0000256" key="1">
    <source>
        <dbReference type="ARBA" id="ARBA00004613"/>
    </source>
</evidence>
<keyword evidence="9" id="KW-1015">Disulfide bond</keyword>
<evidence type="ECO:0000256" key="6">
    <source>
        <dbReference type="ARBA" id="ARBA00022801"/>
    </source>
</evidence>
<comment type="similarity">
    <text evidence="2">Belongs to the peptidase S1 family.</text>
</comment>
<comment type="caution">
    <text evidence="13">The sequence shown here is derived from an EMBL/GenBank/DDBJ whole genome shotgun (WGS) entry which is preliminary data.</text>
</comment>
<evidence type="ECO:0000256" key="11">
    <source>
        <dbReference type="SAM" id="SignalP"/>
    </source>
</evidence>
<dbReference type="CDD" id="cd00190">
    <property type="entry name" value="Tryp_SPc"/>
    <property type="match status" value="1"/>
</dbReference>
<accession>A0A811VCL6</accession>
<evidence type="ECO:0000256" key="3">
    <source>
        <dbReference type="ARBA" id="ARBA00022525"/>
    </source>
</evidence>
<proteinExistence type="inferred from homology"/>
<dbReference type="PANTHER" id="PTHR24252">
    <property type="entry name" value="ACROSIN-RELATED"/>
    <property type="match status" value="1"/>
</dbReference>
<dbReference type="GO" id="GO:0004252">
    <property type="term" value="F:serine-type endopeptidase activity"/>
    <property type="evidence" value="ECO:0007669"/>
    <property type="project" value="InterPro"/>
</dbReference>
<dbReference type="OrthoDB" id="10059102at2759"/>
<evidence type="ECO:0000256" key="7">
    <source>
        <dbReference type="ARBA" id="ARBA00022825"/>
    </source>
</evidence>
<evidence type="ECO:0000256" key="10">
    <source>
        <dbReference type="RuleBase" id="RU363034"/>
    </source>
</evidence>
<dbReference type="InterPro" id="IPR009003">
    <property type="entry name" value="Peptidase_S1_PA"/>
</dbReference>
<evidence type="ECO:0000259" key="12">
    <source>
        <dbReference type="PROSITE" id="PS50240"/>
    </source>
</evidence>
<dbReference type="InterPro" id="IPR018114">
    <property type="entry name" value="TRYPSIN_HIS"/>
</dbReference>
<evidence type="ECO:0000256" key="8">
    <source>
        <dbReference type="ARBA" id="ARBA00023145"/>
    </source>
</evidence>
<evidence type="ECO:0000256" key="9">
    <source>
        <dbReference type="ARBA" id="ARBA00023157"/>
    </source>
</evidence>
<dbReference type="PRINTS" id="PR00722">
    <property type="entry name" value="CHYMOTRYPSIN"/>
</dbReference>
<organism evidence="13 14">
    <name type="scientific">Ceratitis capitata</name>
    <name type="common">Mediterranean fruit fly</name>
    <name type="synonym">Tephritis capitata</name>
    <dbReference type="NCBI Taxonomy" id="7213"/>
    <lineage>
        <taxon>Eukaryota</taxon>
        <taxon>Metazoa</taxon>
        <taxon>Ecdysozoa</taxon>
        <taxon>Arthropoda</taxon>
        <taxon>Hexapoda</taxon>
        <taxon>Insecta</taxon>
        <taxon>Pterygota</taxon>
        <taxon>Neoptera</taxon>
        <taxon>Endopterygota</taxon>
        <taxon>Diptera</taxon>
        <taxon>Brachycera</taxon>
        <taxon>Muscomorpha</taxon>
        <taxon>Tephritoidea</taxon>
        <taxon>Tephritidae</taxon>
        <taxon>Ceratitis</taxon>
        <taxon>Ceratitis</taxon>
    </lineage>
</organism>
<evidence type="ECO:0000313" key="13">
    <source>
        <dbReference type="EMBL" id="CAD7011972.1"/>
    </source>
</evidence>
<dbReference type="PROSITE" id="PS00134">
    <property type="entry name" value="TRYPSIN_HIS"/>
    <property type="match status" value="1"/>
</dbReference>
<sequence>MLAVAIPVFTVIYLHTCVASGRLNAQDKQQRLCHSYYLSQATPAAKQLHVESDTPTNVQFNENNIAFDTDDDDWYNYDGRIVGGLPTSILNFPYQVSVQYKGQHICGGAIIRPNIIITAAHCVESTMTASSFKVRAGSSQHAYGGQLLAVQRIHRHAGYSSATYNHDVALLELSQELQYTQAVQPVVLAAANVELAVKAKLFVSGWGLTSETGYISAMLNYVDVNLIRQETCVQNYKYVVPITTEMFCAGYRNGGKDSCQGDSGGPLVAYYRGVATLYGIVSWGIGCAQKDYPGVYAKVSALRPWIDEQLAGIDAASGRIW</sequence>
<keyword evidence="5 11" id="KW-0732">Signal</keyword>
<dbReference type="PROSITE" id="PS50240">
    <property type="entry name" value="TRYPSIN_DOM"/>
    <property type="match status" value="1"/>
</dbReference>
<feature type="chain" id="PRO_5032501805" evidence="11">
    <location>
        <begin position="20"/>
        <end position="321"/>
    </location>
</feature>
<dbReference type="AlphaFoldDB" id="A0A811VCL6"/>
<name>A0A811VCL6_CERCA</name>
<gene>
    <name evidence="13" type="ORF">CCAP1982_LOCUS20083</name>
</gene>
<feature type="signal peptide" evidence="11">
    <location>
        <begin position="1"/>
        <end position="19"/>
    </location>
</feature>
<dbReference type="SMART" id="SM00020">
    <property type="entry name" value="Tryp_SPc"/>
    <property type="match status" value="1"/>
</dbReference>
<feature type="domain" description="Peptidase S1" evidence="12">
    <location>
        <begin position="81"/>
        <end position="311"/>
    </location>
</feature>
<evidence type="ECO:0000313" key="14">
    <source>
        <dbReference type="Proteomes" id="UP000606786"/>
    </source>
</evidence>